<comment type="catalytic activity">
    <reaction evidence="1">
        <text>ATP + protein L-histidine = ADP + protein N-phospho-L-histidine.</text>
        <dbReference type="EC" id="2.7.13.3"/>
    </reaction>
</comment>
<evidence type="ECO:0000313" key="11">
    <source>
        <dbReference type="EMBL" id="TVM32267.1"/>
    </source>
</evidence>
<dbReference type="InterPro" id="IPR005467">
    <property type="entry name" value="His_kinase_dom"/>
</dbReference>
<dbReference type="GO" id="GO:0006355">
    <property type="term" value="P:regulation of DNA-templated transcription"/>
    <property type="evidence" value="ECO:0007669"/>
    <property type="project" value="InterPro"/>
</dbReference>
<dbReference type="GO" id="GO:0000155">
    <property type="term" value="F:phosphorelay sensor kinase activity"/>
    <property type="evidence" value="ECO:0007669"/>
    <property type="project" value="InterPro"/>
</dbReference>
<dbReference type="PROSITE" id="PS50113">
    <property type="entry name" value="PAC"/>
    <property type="match status" value="1"/>
</dbReference>
<evidence type="ECO:0000256" key="1">
    <source>
        <dbReference type="ARBA" id="ARBA00000085"/>
    </source>
</evidence>
<dbReference type="SMART" id="SM00387">
    <property type="entry name" value="HATPase_c"/>
    <property type="match status" value="1"/>
</dbReference>
<keyword evidence="5" id="KW-0418">Kinase</keyword>
<evidence type="ECO:0000256" key="5">
    <source>
        <dbReference type="ARBA" id="ARBA00022777"/>
    </source>
</evidence>
<feature type="domain" description="Histidine kinase" evidence="8">
    <location>
        <begin position="894"/>
        <end position="1150"/>
    </location>
</feature>
<dbReference type="SUPFAM" id="SSF55874">
    <property type="entry name" value="ATPase domain of HSP90 chaperone/DNA topoisomerase II/histidine kinase"/>
    <property type="match status" value="1"/>
</dbReference>
<gene>
    <name evidence="11" type="ORF">DQK91_15400</name>
</gene>
<dbReference type="SMART" id="SM00086">
    <property type="entry name" value="PAC"/>
    <property type="match status" value="4"/>
</dbReference>
<dbReference type="EMBL" id="QMIF01000011">
    <property type="protein sequence ID" value="TVM32267.1"/>
    <property type="molecule type" value="Genomic_DNA"/>
</dbReference>
<dbReference type="SMART" id="SM00091">
    <property type="entry name" value="PAS"/>
    <property type="match status" value="6"/>
</dbReference>
<protein>
    <recommendedName>
        <fullName evidence="2">histidine kinase</fullName>
        <ecNumber evidence="2">2.7.13.3</ecNumber>
    </recommendedName>
</protein>
<dbReference type="OrthoDB" id="9769169at2"/>
<dbReference type="InterPro" id="IPR036890">
    <property type="entry name" value="HATPase_C_sf"/>
</dbReference>
<dbReference type="Gene3D" id="3.30.450.20">
    <property type="entry name" value="PAS domain"/>
    <property type="match status" value="6"/>
</dbReference>
<organism evidence="11 12">
    <name type="scientific">Oceanidesulfovibrio marinus</name>
    <dbReference type="NCBI Taxonomy" id="370038"/>
    <lineage>
        <taxon>Bacteria</taxon>
        <taxon>Pseudomonadati</taxon>
        <taxon>Thermodesulfobacteriota</taxon>
        <taxon>Desulfovibrionia</taxon>
        <taxon>Desulfovibrionales</taxon>
        <taxon>Desulfovibrionaceae</taxon>
        <taxon>Oceanidesulfovibrio</taxon>
    </lineage>
</organism>
<feature type="domain" description="PAC" evidence="10">
    <location>
        <begin position="268"/>
        <end position="320"/>
    </location>
</feature>
<comment type="caution">
    <text evidence="11">The sequence shown here is derived from an EMBL/GenBank/DDBJ whole genome shotgun (WGS) entry which is preliminary data.</text>
</comment>
<feature type="domain" description="PAS" evidence="9">
    <location>
        <begin position="196"/>
        <end position="255"/>
    </location>
</feature>
<dbReference type="PROSITE" id="PS50112">
    <property type="entry name" value="PAS"/>
    <property type="match status" value="3"/>
</dbReference>
<feature type="domain" description="PAS" evidence="9">
    <location>
        <begin position="511"/>
        <end position="581"/>
    </location>
</feature>
<feature type="region of interest" description="Disordered" evidence="7">
    <location>
        <begin position="22"/>
        <end position="47"/>
    </location>
</feature>
<dbReference type="Pfam" id="PF08448">
    <property type="entry name" value="PAS_4"/>
    <property type="match status" value="3"/>
</dbReference>
<dbReference type="NCBIfam" id="TIGR00229">
    <property type="entry name" value="sensory_box"/>
    <property type="match status" value="5"/>
</dbReference>
<dbReference type="InterPro" id="IPR013656">
    <property type="entry name" value="PAS_4"/>
</dbReference>
<accession>A0A6P1ZD53</accession>
<dbReference type="PANTHER" id="PTHR43304">
    <property type="entry name" value="PHYTOCHROME-LIKE PROTEIN CPH1"/>
    <property type="match status" value="1"/>
</dbReference>
<dbReference type="AlphaFoldDB" id="A0A6P1ZD53"/>
<dbReference type="InterPro" id="IPR001610">
    <property type="entry name" value="PAC"/>
</dbReference>
<evidence type="ECO:0000259" key="9">
    <source>
        <dbReference type="PROSITE" id="PS50112"/>
    </source>
</evidence>
<dbReference type="PANTHER" id="PTHR43304:SF1">
    <property type="entry name" value="PAC DOMAIN-CONTAINING PROTEIN"/>
    <property type="match status" value="1"/>
</dbReference>
<dbReference type="InterPro" id="IPR003661">
    <property type="entry name" value="HisK_dim/P_dom"/>
</dbReference>
<dbReference type="Pfam" id="PF02518">
    <property type="entry name" value="HATPase_c"/>
    <property type="match status" value="1"/>
</dbReference>
<dbReference type="PROSITE" id="PS50109">
    <property type="entry name" value="HIS_KIN"/>
    <property type="match status" value="1"/>
</dbReference>
<dbReference type="InterPro" id="IPR000700">
    <property type="entry name" value="PAS-assoc_C"/>
</dbReference>
<dbReference type="InterPro" id="IPR052162">
    <property type="entry name" value="Sensor_kinase/Photoreceptor"/>
</dbReference>
<proteinExistence type="predicted"/>
<evidence type="ECO:0000256" key="6">
    <source>
        <dbReference type="SAM" id="Coils"/>
    </source>
</evidence>
<evidence type="ECO:0000259" key="10">
    <source>
        <dbReference type="PROSITE" id="PS50113"/>
    </source>
</evidence>
<keyword evidence="3" id="KW-0597">Phosphoprotein</keyword>
<dbReference type="CDD" id="cd00130">
    <property type="entry name" value="PAS"/>
    <property type="match status" value="4"/>
</dbReference>
<evidence type="ECO:0000313" key="12">
    <source>
        <dbReference type="Proteomes" id="UP000434052"/>
    </source>
</evidence>
<evidence type="ECO:0000259" key="8">
    <source>
        <dbReference type="PROSITE" id="PS50109"/>
    </source>
</evidence>
<evidence type="ECO:0000256" key="4">
    <source>
        <dbReference type="ARBA" id="ARBA00022679"/>
    </source>
</evidence>
<sequence length="1154" mass="129810">MDTYSPNRYTLFARTSKIIGDVMPSDKSGESHQNDPGHAAPVSRRDGDHAACHEELDRIAALRDRNESLLQTLHTYEQVDAAAQELIAVVDRHGILRFASPVFEKAYGLESGTANSRHLSDLIDADTYETLVKSHLELALTGETVSFEAWFNFPGLGRSCREVSFLPVAEDDTGDVIIFFADITKRVQTEQKLESREQQYRNVLESMQDGLGIVDPEGRLLYVNKRFCELVECGRDGLIGTRFEDLLDEESRESFLLHQKARRRGIANDYRISLRGKDGDKRTMLTRGQPLYDSEGNFAGSLGLLKDITKRIEAEDALHESLRFSRSILDSLVSHVVVLDKDGVITDVNRAWQEFAAENKGHGPAVEIGTNYLEQCRAAMASDNEEDAAYAKEALAGIEQVLSGSQPLFSMEYPCSAPDNPRWFMMRVTALQTEAGGAVITHMDVTQERLANEELEHTRNKLEDSVRVRTKDLTKANVALRDAYQDLLQANEQLRQEIEQRHKVEQDLALSEHRYKVLYENAADGILIFDDAGCVVETNAQFRRMIGRDADALLGVHISTFVDPEQLAVEPLHMEELLAGQKVLSERNLIAADGQKVPSELSTKRIADNIILAIIRDVSEKRRSEQAMRQNEKRYRSLFEDNIMILLLVDPDTGMIIDANSTASSFYGIPREDMTRTTMCDLSTDSTEHVLGNLQRALRGTGHRFVCHNRRADGDIRNVEIFGGPHLVNNRELVLAIVHDITRRMRAEALAREKEALLQHILSLMKIGIFVINQEDHTILEFNKVSSTMFLLPARKEVLGKDCLDVLFPLLRDATTHKKLDRKDLEPSNAHNREVFLAPHESHSSPVLYNAFPLKHEEKRNIILTFLDITDRKELERQLTHAQKLESIGQLAAGIAHEINTPTQYVSDNTRFIKDSFDDLLTLVERLLEFLETCKTEGGENETTRAIDELEKEIELEFLREEVPKAIDQSLEGLERISSIVLAMKKFSHPGESGMRPLDINDALENTIMVSRNEWKYVADVETEFDASLDPVLCYPDDLNQVFLNVIVNAAHAIGDKVQGTEEKGRITLGTRDLGESVEITIADTGTGIPEGNRTRLFDPFFTTKKVGKGTGQGLSISYSVVVDKHRGEIFFDSVDGEGTTFHIRIPKKARGNA</sequence>
<evidence type="ECO:0000256" key="3">
    <source>
        <dbReference type="ARBA" id="ARBA00022553"/>
    </source>
</evidence>
<dbReference type="Pfam" id="PF13426">
    <property type="entry name" value="PAS_9"/>
    <property type="match status" value="2"/>
</dbReference>
<reference evidence="11 12" key="1">
    <citation type="submission" date="2018-06" db="EMBL/GenBank/DDBJ databases">
        <title>Complete genome of Desulfovibrio marinus P48SEP.</title>
        <authorList>
            <person name="Crispim J.S."/>
            <person name="Vidigal P.M.P."/>
            <person name="Silva L.C.F."/>
            <person name="Araujo L.C."/>
            <person name="Laguardia C.N."/>
            <person name="Dias R.S."/>
            <person name="Sousa M.P."/>
            <person name="Paula S.O."/>
            <person name="Silva C."/>
        </authorList>
    </citation>
    <scope>NUCLEOTIDE SEQUENCE [LARGE SCALE GENOMIC DNA]</scope>
    <source>
        <strain evidence="11 12">P48SEP</strain>
    </source>
</reference>
<dbReference type="Gene3D" id="3.30.565.10">
    <property type="entry name" value="Histidine kinase-like ATPase, C-terminal domain"/>
    <property type="match status" value="1"/>
</dbReference>
<dbReference type="InterPro" id="IPR003594">
    <property type="entry name" value="HATPase_dom"/>
</dbReference>
<keyword evidence="4" id="KW-0808">Transferase</keyword>
<dbReference type="CDD" id="cd00082">
    <property type="entry name" value="HisKA"/>
    <property type="match status" value="1"/>
</dbReference>
<evidence type="ECO:0000256" key="7">
    <source>
        <dbReference type="SAM" id="MobiDB-lite"/>
    </source>
</evidence>
<dbReference type="Gene3D" id="1.10.287.130">
    <property type="match status" value="1"/>
</dbReference>
<dbReference type="InterPro" id="IPR013767">
    <property type="entry name" value="PAS_fold"/>
</dbReference>
<dbReference type="InterPro" id="IPR000014">
    <property type="entry name" value="PAS"/>
</dbReference>
<dbReference type="InterPro" id="IPR035965">
    <property type="entry name" value="PAS-like_dom_sf"/>
</dbReference>
<dbReference type="InterPro" id="IPR004358">
    <property type="entry name" value="Sig_transdc_His_kin-like_C"/>
</dbReference>
<dbReference type="Pfam" id="PF00989">
    <property type="entry name" value="PAS"/>
    <property type="match status" value="1"/>
</dbReference>
<evidence type="ECO:0000256" key="2">
    <source>
        <dbReference type="ARBA" id="ARBA00012438"/>
    </source>
</evidence>
<feature type="domain" description="PAS" evidence="9">
    <location>
        <begin position="631"/>
        <end position="701"/>
    </location>
</feature>
<keyword evidence="6" id="KW-0175">Coiled coil</keyword>
<dbReference type="Proteomes" id="UP000434052">
    <property type="component" value="Unassembled WGS sequence"/>
</dbReference>
<dbReference type="PRINTS" id="PR00344">
    <property type="entry name" value="BCTRLSENSOR"/>
</dbReference>
<dbReference type="SUPFAM" id="SSF55785">
    <property type="entry name" value="PYP-like sensor domain (PAS domain)"/>
    <property type="match status" value="6"/>
</dbReference>
<feature type="coiled-coil region" evidence="6">
    <location>
        <begin position="445"/>
        <end position="507"/>
    </location>
</feature>
<name>A0A6P1ZD53_9BACT</name>
<dbReference type="EC" id="2.7.13.3" evidence="2"/>